<dbReference type="Pfam" id="PF04832">
    <property type="entry name" value="SOUL"/>
    <property type="match status" value="1"/>
</dbReference>
<comment type="subcellular location">
    <subcellularLocation>
        <location evidence="2">Cytoplasm</location>
    </subcellularLocation>
    <subcellularLocation>
        <location evidence="1">Mitochondrion</location>
    </subcellularLocation>
</comment>
<proteinExistence type="inferred from homology"/>
<dbReference type="Gene3D" id="3.20.80.10">
    <property type="entry name" value="Regulatory factor, effector binding domain"/>
    <property type="match status" value="1"/>
</dbReference>
<evidence type="ECO:0000256" key="4">
    <source>
        <dbReference type="ARBA" id="ARBA00022490"/>
    </source>
</evidence>
<evidence type="ECO:0000256" key="3">
    <source>
        <dbReference type="ARBA" id="ARBA00009817"/>
    </source>
</evidence>
<name>A0A8C5RED5_LATLA</name>
<protein>
    <recommendedName>
        <fullName evidence="9">Heme-binding protein 2</fullName>
    </recommendedName>
    <alternativeName>
        <fullName evidence="10">Protein SOUL</fullName>
    </alternativeName>
</protein>
<evidence type="ECO:0000313" key="12">
    <source>
        <dbReference type="Proteomes" id="UP000694406"/>
    </source>
</evidence>
<dbReference type="GO" id="GO:0005739">
    <property type="term" value="C:mitochondrion"/>
    <property type="evidence" value="ECO:0007669"/>
    <property type="project" value="UniProtKB-SubCell"/>
</dbReference>
<sequence length="244" mass="27901">MQLLRVPELRLLFFESKGALLVGGMQNKWKTLAFGSSAKQKWFWEKCKSYQLKERMLKTIKQALFSSGLEMPKWTALPNQASDYEIRQYESAKWVCTSLKTVDWDAAINAGFMKLLNYIKGKNEKGTKIAMTAPVTCYVQPGAGPFSESITTVAFYLPSQHQANPPRPSEAEVFIETKPAMTVFVRSFGGFAKAKRNQDEIQALAETLRRDGRTFQEKIYYTAGYDSPFKLLNRHNEVWLIKRS</sequence>
<accession>A0A8C5RED5</accession>
<dbReference type="GeneTree" id="ENSGT00940000160412"/>
<keyword evidence="12" id="KW-1185">Reference proteome</keyword>
<evidence type="ECO:0000256" key="7">
    <source>
        <dbReference type="ARBA" id="ARBA00023128"/>
    </source>
</evidence>
<gene>
    <name evidence="11" type="primary">HEBP2</name>
</gene>
<evidence type="ECO:0000256" key="6">
    <source>
        <dbReference type="ARBA" id="ARBA00022990"/>
    </source>
</evidence>
<dbReference type="Ensembl" id="ENSLLTT00000001178.1">
    <property type="protein sequence ID" value="ENSLLTP00000001135.1"/>
    <property type="gene ID" value="ENSLLTG00000000884.1"/>
</dbReference>
<dbReference type="PANTHER" id="PTHR11220:SF70">
    <property type="entry name" value="HEME-BINDING PROTEIN 2"/>
    <property type="match status" value="1"/>
</dbReference>
<evidence type="ECO:0000313" key="11">
    <source>
        <dbReference type="Ensembl" id="ENSLLTP00000001135.1"/>
    </source>
</evidence>
<comment type="similarity">
    <text evidence="3">Belongs to the HEBP family.</text>
</comment>
<reference evidence="11" key="2">
    <citation type="submission" date="2025-09" db="UniProtKB">
        <authorList>
            <consortium name="Ensembl"/>
        </authorList>
    </citation>
    <scope>IDENTIFICATION</scope>
</reference>
<dbReference type="PANTHER" id="PTHR11220">
    <property type="entry name" value="HEME-BINDING PROTEIN-RELATED"/>
    <property type="match status" value="1"/>
</dbReference>
<evidence type="ECO:0000256" key="9">
    <source>
        <dbReference type="ARBA" id="ARBA00074168"/>
    </source>
</evidence>
<evidence type="ECO:0000256" key="5">
    <source>
        <dbReference type="ARBA" id="ARBA00022553"/>
    </source>
</evidence>
<dbReference type="Proteomes" id="UP000694406">
    <property type="component" value="Unplaced"/>
</dbReference>
<dbReference type="GO" id="GO:0020037">
    <property type="term" value="F:heme binding"/>
    <property type="evidence" value="ECO:0007669"/>
    <property type="project" value="TreeGrafter"/>
</dbReference>
<keyword evidence="4" id="KW-0963">Cytoplasm</keyword>
<dbReference type="InterPro" id="IPR006917">
    <property type="entry name" value="SOUL_heme-bd"/>
</dbReference>
<dbReference type="AlphaFoldDB" id="A0A8C5RED5"/>
<evidence type="ECO:0000256" key="10">
    <source>
        <dbReference type="ARBA" id="ARBA00076744"/>
    </source>
</evidence>
<keyword evidence="7" id="KW-0496">Mitochondrion</keyword>
<reference evidence="11" key="1">
    <citation type="submission" date="2025-08" db="UniProtKB">
        <authorList>
            <consortium name="Ensembl"/>
        </authorList>
    </citation>
    <scope>IDENTIFICATION</scope>
</reference>
<keyword evidence="6" id="KW-0007">Acetylation</keyword>
<evidence type="ECO:0000256" key="8">
    <source>
        <dbReference type="ARBA" id="ARBA00062333"/>
    </source>
</evidence>
<dbReference type="SUPFAM" id="SSF55136">
    <property type="entry name" value="Probable bacterial effector-binding domain"/>
    <property type="match status" value="1"/>
</dbReference>
<evidence type="ECO:0000256" key="1">
    <source>
        <dbReference type="ARBA" id="ARBA00004173"/>
    </source>
</evidence>
<comment type="subunit">
    <text evidence="8">Monomer. Interacts with LRPPRC. May interact with BCL2L1; an interaction with BCL2L1 was observed using a peptide, but not with the full-length protein. The full-length protein would have to undergo a major conformation change for the interaction to occur. Interacts with PDCD6.</text>
</comment>
<dbReference type="FunFam" id="3.20.80.10:FF:000006">
    <property type="entry name" value="heme-binding protein 2"/>
    <property type="match status" value="1"/>
</dbReference>
<dbReference type="InterPro" id="IPR011256">
    <property type="entry name" value="Reg_factor_effector_dom_sf"/>
</dbReference>
<evidence type="ECO:0000256" key="2">
    <source>
        <dbReference type="ARBA" id="ARBA00004496"/>
    </source>
</evidence>
<organism evidence="11 12">
    <name type="scientific">Laticauda laticaudata</name>
    <name type="common">Blue-ringed sea krait</name>
    <name type="synonym">Blue-lipped sea krait</name>
    <dbReference type="NCBI Taxonomy" id="8630"/>
    <lineage>
        <taxon>Eukaryota</taxon>
        <taxon>Metazoa</taxon>
        <taxon>Chordata</taxon>
        <taxon>Craniata</taxon>
        <taxon>Vertebrata</taxon>
        <taxon>Euteleostomi</taxon>
        <taxon>Lepidosauria</taxon>
        <taxon>Squamata</taxon>
        <taxon>Bifurcata</taxon>
        <taxon>Unidentata</taxon>
        <taxon>Episquamata</taxon>
        <taxon>Toxicofera</taxon>
        <taxon>Serpentes</taxon>
        <taxon>Colubroidea</taxon>
        <taxon>Elapidae</taxon>
        <taxon>Laticaudinae</taxon>
        <taxon>Laticauda</taxon>
    </lineage>
</organism>
<keyword evidence="5" id="KW-0597">Phosphoprotein</keyword>